<comment type="similarity">
    <text evidence="1 4">Belongs to the glycosyl hydrolase 26 family.</text>
</comment>
<organism evidence="7 8">
    <name type="scientific">Gelidibacter gilvus</name>
    <dbReference type="NCBI Taxonomy" id="59602"/>
    <lineage>
        <taxon>Bacteria</taxon>
        <taxon>Pseudomonadati</taxon>
        <taxon>Bacteroidota</taxon>
        <taxon>Flavobacteriia</taxon>
        <taxon>Flavobacteriales</taxon>
        <taxon>Flavobacteriaceae</taxon>
        <taxon>Gelidibacter</taxon>
    </lineage>
</organism>
<dbReference type="InterPro" id="IPR022790">
    <property type="entry name" value="GH26_dom"/>
</dbReference>
<dbReference type="PANTHER" id="PTHR40079">
    <property type="entry name" value="MANNAN ENDO-1,4-BETA-MANNOSIDASE E-RELATED"/>
    <property type="match status" value="1"/>
</dbReference>
<dbReference type="AlphaFoldDB" id="A0A4Q0XGD9"/>
<dbReference type="EMBL" id="SDDZ01000010">
    <property type="protein sequence ID" value="RXJ45786.1"/>
    <property type="molecule type" value="Genomic_DNA"/>
</dbReference>
<sequence>MKKAFLYILSLGGVLLLLSYTVIRYNLDQHLLATFKNNSLEINTDAPLLAEVSLTNNLPTRKVNTFPHFTLKIYDSNKWDLNNEMISRIPEDIPVMITVETHETKLFSYYNNPLADVQDGSYDRAIENLCTKVIGNRPHVYIRFNPEMEVPTRLYQWQQKSGYIEAFQHFFKVCKTYAPQAKIVWGPASYPGAMEFYPGDDYVDVATISLKSDSEKLLKVYPKDYSIEYDLMRRVHRLRFMNKPIYVLGSRQTAKDSLTATALAELGKHIHENRDNIYSDENYQRAPRDSDNHPSSPIAIGLYDPQSLLNDEKEVTVEHLFADFSNLDSGAFQKSFQAVEKRGHDIIVTFEPFRNPNGETDLDVLRQVSNGAYDQQIKQLYTVISSTNRKVYLRYAHEMEIPITRYPWQSQNPIDYIKSFRYFMTFMEPLPPHIARVWGPAGDRGSIEWWPGNDVVEYISIAIYGLPDKNITDPKKQETFKTIFERKNKRMRFIDKPIFITEFGVKGPEEFQTKWLEDAAEVIRDHKQIIGVNYFNMSDTPKAWGEIKPPDWSISKASFNRFIEVLEKE</sequence>
<keyword evidence="2 4" id="KW-0378">Hydrolase</keyword>
<accession>A0A4Q0XGD9</accession>
<protein>
    <recommendedName>
        <fullName evidence="6">GH26 domain-containing protein</fullName>
    </recommendedName>
</protein>
<dbReference type="PANTHER" id="PTHR40079:SF4">
    <property type="entry name" value="GH26 DOMAIN-CONTAINING PROTEIN-RELATED"/>
    <property type="match status" value="1"/>
</dbReference>
<dbReference type="GO" id="GO:0006080">
    <property type="term" value="P:substituted mannan metabolic process"/>
    <property type="evidence" value="ECO:0007669"/>
    <property type="project" value="InterPro"/>
</dbReference>
<name>A0A4Q0XGD9_9FLAO</name>
<evidence type="ECO:0000256" key="3">
    <source>
        <dbReference type="ARBA" id="ARBA00023295"/>
    </source>
</evidence>
<gene>
    <name evidence="7" type="ORF">ESZ48_14480</name>
</gene>
<evidence type="ECO:0000256" key="4">
    <source>
        <dbReference type="PROSITE-ProRule" id="PRU01100"/>
    </source>
</evidence>
<reference evidence="7 8" key="1">
    <citation type="submission" date="2019-01" db="EMBL/GenBank/DDBJ databases">
        <title>Genome sequence of the Antarctic species Gelidibacter gilvus ACAM 158(T).</title>
        <authorList>
            <person name="Bowman J.P."/>
        </authorList>
    </citation>
    <scope>NUCLEOTIDE SEQUENCE [LARGE SCALE GENOMIC DNA]</scope>
    <source>
        <strain evidence="7 8">IC158</strain>
    </source>
</reference>
<dbReference type="Gene3D" id="3.20.20.80">
    <property type="entry name" value="Glycosidases"/>
    <property type="match status" value="2"/>
</dbReference>
<evidence type="ECO:0000259" key="6">
    <source>
        <dbReference type="PROSITE" id="PS51764"/>
    </source>
</evidence>
<dbReference type="Proteomes" id="UP000289792">
    <property type="component" value="Unassembled WGS sequence"/>
</dbReference>
<keyword evidence="8" id="KW-1185">Reference proteome</keyword>
<evidence type="ECO:0000313" key="8">
    <source>
        <dbReference type="Proteomes" id="UP000289792"/>
    </source>
</evidence>
<evidence type="ECO:0000256" key="2">
    <source>
        <dbReference type="ARBA" id="ARBA00022801"/>
    </source>
</evidence>
<feature type="active site" description="Nucleophile" evidence="4">
    <location>
        <position position="502"/>
    </location>
</feature>
<dbReference type="InterPro" id="IPR017853">
    <property type="entry name" value="GH"/>
</dbReference>
<proteinExistence type="inferred from homology"/>
<feature type="compositionally biased region" description="Basic and acidic residues" evidence="5">
    <location>
        <begin position="276"/>
        <end position="292"/>
    </location>
</feature>
<dbReference type="SUPFAM" id="SSF51445">
    <property type="entry name" value="(Trans)glycosidases"/>
    <property type="match status" value="2"/>
</dbReference>
<evidence type="ECO:0000256" key="1">
    <source>
        <dbReference type="ARBA" id="ARBA00007754"/>
    </source>
</evidence>
<feature type="region of interest" description="Disordered" evidence="5">
    <location>
        <begin position="276"/>
        <end position="296"/>
    </location>
</feature>
<dbReference type="InterPro" id="IPR000805">
    <property type="entry name" value="Glyco_hydro_26"/>
</dbReference>
<evidence type="ECO:0000256" key="5">
    <source>
        <dbReference type="SAM" id="MobiDB-lite"/>
    </source>
</evidence>
<dbReference type="GO" id="GO:0016985">
    <property type="term" value="F:mannan endo-1,4-beta-mannosidase activity"/>
    <property type="evidence" value="ECO:0007669"/>
    <property type="project" value="InterPro"/>
</dbReference>
<dbReference type="OrthoDB" id="9816550at2"/>
<evidence type="ECO:0000313" key="7">
    <source>
        <dbReference type="EMBL" id="RXJ45786.1"/>
    </source>
</evidence>
<feature type="domain" description="GH26" evidence="6">
    <location>
        <begin position="272"/>
        <end position="569"/>
    </location>
</feature>
<feature type="active site" description="Proton donor" evidence="4">
    <location>
        <position position="398"/>
    </location>
</feature>
<comment type="caution">
    <text evidence="7">The sequence shown here is derived from an EMBL/GenBank/DDBJ whole genome shotgun (WGS) entry which is preliminary data.</text>
</comment>
<keyword evidence="3 4" id="KW-0326">Glycosidase</keyword>
<dbReference type="RefSeq" id="WP_129018218.1">
    <property type="nucleotide sequence ID" value="NZ_SDDZ01000010.1"/>
</dbReference>
<dbReference type="PROSITE" id="PS51764">
    <property type="entry name" value="GH26"/>
    <property type="match status" value="1"/>
</dbReference>